<evidence type="ECO:0000313" key="13">
    <source>
        <dbReference type="Proteomes" id="UP000433883"/>
    </source>
</evidence>
<organism evidence="12 13">
    <name type="scientific">Venturia inaequalis</name>
    <name type="common">Apple scab fungus</name>
    <dbReference type="NCBI Taxonomy" id="5025"/>
    <lineage>
        <taxon>Eukaryota</taxon>
        <taxon>Fungi</taxon>
        <taxon>Dikarya</taxon>
        <taxon>Ascomycota</taxon>
        <taxon>Pezizomycotina</taxon>
        <taxon>Dothideomycetes</taxon>
        <taxon>Pleosporomycetidae</taxon>
        <taxon>Venturiales</taxon>
        <taxon>Venturiaceae</taxon>
        <taxon>Venturia</taxon>
    </lineage>
</organism>
<comment type="caution">
    <text evidence="12">The sequence shown here is derived from an EMBL/GenBank/DDBJ whole genome shotgun (WGS) entry which is preliminary data.</text>
</comment>
<evidence type="ECO:0000256" key="3">
    <source>
        <dbReference type="ARBA" id="ARBA00022833"/>
    </source>
</evidence>
<evidence type="ECO:0000256" key="2">
    <source>
        <dbReference type="ARBA" id="ARBA00022723"/>
    </source>
</evidence>
<dbReference type="GO" id="GO:0016747">
    <property type="term" value="F:acyltransferase activity, transferring groups other than amino-acyl groups"/>
    <property type="evidence" value="ECO:0007669"/>
    <property type="project" value="InterPro"/>
</dbReference>
<dbReference type="Proteomes" id="UP000433883">
    <property type="component" value="Unassembled WGS sequence"/>
</dbReference>
<keyword evidence="2" id="KW-0479">Metal-binding</keyword>
<sequence>MAQQQQPIDPRLHGQYAPGPYQHVDALRHAHGHLQQQHPHTSPPQPYYNLPPLNHLNHPGLPPPLPTSHTHLSPHAQQQSPQHVDPALQGDEQDSGGEDSGSEHASPVDGQPGSGKQPEKRPRACDSCRGLKVKCIIDPSSGEPCKRCAKAGRQCIVTPPTRKRQKKADSRVAELERKIDALTATLAAREGVAQYENNGYVDIKRQPESTSPYTQSSPQQYQAEQRLLGNHDLTSPPTMTRGSRPNDGPDKRRRTDPIDKVKLASIHDGHTIQITPAANEPGDRNTSIYNQQKPPIFDHSDIDRKISTIIDSATAENIFDQYVNHGSHRFPAVPFAPGTKAKTIRAEKPILFMAILSSTCYGTGVSEDTQVALEREMREIFACSMWKQGEKSLELIQALHVATLWYRPPANFEQHMFYQMVHMSAIMAIDIGIGKRQSPWKRKWFGQEPPFRRVLPNPESAEARRAWIVCYFLCISITMVLRRPILVRFNDYMRECLEYLETAEDALPSDKILCQHVRIAHISEQIAVQFAMDDPAVNLSISDGKVSYGIHHFEQALADVRASKVTDHALQLAEHVTNLYLHEIALHSQNNVEDFKAPFTEESFKTAASDHVLGPQHVDALTACQKSCRDILETFLSYEFDIIYALPVIFSVRVIYAVVVIIKLYIAATGPGEIGAIIKRDELHIEQYLERLQQLFQTIMDKDRLSPHSKFLWVIQRLVERYQGIKGRTSKSTGINTPLLTCGDFKGPPKPAQAADQAPGLQMLSQVATSNNEEQNGDSRNQLPVSQQAQPQQGHQGWYPPQQQQQQHMDNLPMDPAAYAYQGGPGLPGYDGFDYGIGSLGMGMDGAISGLFMADGLWNFNDAQAQGQQHLFPDYHSGFLDVLRVLTTVGDISEEAWDERYEWMSKRNDEYFLLVIVDTARETVEEGMGKGGIVGTGCLVVERKFIHSLGLVGHIEDIAVAKDQQGKKLGLRIIQALDHVAEQVGCYKAEWTFYNPLLLALHLVKENGQAGLSKCFCTVYLRINRSISLPQAYPSTSRNDAPVWDKYDHLSELRLTF</sequence>
<dbReference type="PROSITE" id="PS51186">
    <property type="entry name" value="GNAT"/>
    <property type="match status" value="1"/>
</dbReference>
<keyword evidence="4" id="KW-0805">Transcription regulation</keyword>
<dbReference type="GO" id="GO:0000976">
    <property type="term" value="F:transcription cis-regulatory region binding"/>
    <property type="evidence" value="ECO:0007669"/>
    <property type="project" value="TreeGrafter"/>
</dbReference>
<comment type="subcellular location">
    <subcellularLocation>
        <location evidence="1">Nucleus</location>
    </subcellularLocation>
</comment>
<feature type="coiled-coil region" evidence="8">
    <location>
        <begin position="165"/>
        <end position="192"/>
    </location>
</feature>
<dbReference type="PANTHER" id="PTHR31845">
    <property type="entry name" value="FINGER DOMAIN PROTEIN, PUTATIVE-RELATED"/>
    <property type="match status" value="1"/>
</dbReference>
<dbReference type="GO" id="GO:0006351">
    <property type="term" value="P:DNA-templated transcription"/>
    <property type="evidence" value="ECO:0007669"/>
    <property type="project" value="InterPro"/>
</dbReference>
<feature type="compositionally biased region" description="Polar residues" evidence="9">
    <location>
        <begin position="769"/>
        <end position="781"/>
    </location>
</feature>
<dbReference type="PROSITE" id="PS00463">
    <property type="entry name" value="ZN2_CY6_FUNGAL_1"/>
    <property type="match status" value="1"/>
</dbReference>
<evidence type="ECO:0000256" key="7">
    <source>
        <dbReference type="ARBA" id="ARBA00023242"/>
    </source>
</evidence>
<feature type="compositionally biased region" description="Low complexity" evidence="9">
    <location>
        <begin position="47"/>
        <end position="59"/>
    </location>
</feature>
<dbReference type="Gene3D" id="4.10.240.10">
    <property type="entry name" value="Zn(2)-C6 fungal-type DNA-binding domain"/>
    <property type="match status" value="1"/>
</dbReference>
<feature type="domain" description="N-acetyltransferase" evidence="11">
    <location>
        <begin position="887"/>
        <end position="1034"/>
    </location>
</feature>
<reference evidence="12 13" key="1">
    <citation type="submission" date="2019-11" db="EMBL/GenBank/DDBJ databases">
        <title>Venturia inaequalis Genome Resource.</title>
        <authorList>
            <person name="Lichtner F.J."/>
        </authorList>
    </citation>
    <scope>NUCLEOTIDE SEQUENCE [LARGE SCALE GENOMIC DNA]</scope>
    <source>
        <strain evidence="12">Bline_iso_100314</strain>
    </source>
</reference>
<feature type="region of interest" description="Disordered" evidence="9">
    <location>
        <begin position="199"/>
        <end position="261"/>
    </location>
</feature>
<dbReference type="FunFam" id="4.10.240.10:FF:000003">
    <property type="entry name" value="C6 transcription factor (Leu3)"/>
    <property type="match status" value="1"/>
</dbReference>
<dbReference type="CDD" id="cd12148">
    <property type="entry name" value="fungal_TF_MHR"/>
    <property type="match status" value="1"/>
</dbReference>
<evidence type="ECO:0000256" key="4">
    <source>
        <dbReference type="ARBA" id="ARBA00023015"/>
    </source>
</evidence>
<accession>A0A8H3V4P7</accession>
<evidence type="ECO:0000256" key="6">
    <source>
        <dbReference type="ARBA" id="ARBA00023163"/>
    </source>
</evidence>
<keyword evidence="8" id="KW-0175">Coiled coil</keyword>
<dbReference type="InterPro" id="IPR001138">
    <property type="entry name" value="Zn2Cys6_DnaBD"/>
</dbReference>
<dbReference type="SUPFAM" id="SSF55729">
    <property type="entry name" value="Acyl-CoA N-acyltransferases (Nat)"/>
    <property type="match status" value="1"/>
</dbReference>
<evidence type="ECO:0000259" key="11">
    <source>
        <dbReference type="PROSITE" id="PS51186"/>
    </source>
</evidence>
<dbReference type="InterPro" id="IPR016181">
    <property type="entry name" value="Acyl_CoA_acyltransferase"/>
</dbReference>
<dbReference type="InterPro" id="IPR000182">
    <property type="entry name" value="GNAT_dom"/>
</dbReference>
<evidence type="ECO:0000259" key="10">
    <source>
        <dbReference type="PROSITE" id="PS50048"/>
    </source>
</evidence>
<feature type="region of interest" description="Disordered" evidence="9">
    <location>
        <begin position="769"/>
        <end position="807"/>
    </location>
</feature>
<keyword evidence="6" id="KW-0804">Transcription</keyword>
<dbReference type="PANTHER" id="PTHR31845:SF39">
    <property type="entry name" value="TRANSCRIPTION FACTOR PBCR-RELATED"/>
    <property type="match status" value="1"/>
</dbReference>
<evidence type="ECO:0000313" key="12">
    <source>
        <dbReference type="EMBL" id="KAE9981330.1"/>
    </source>
</evidence>
<feature type="compositionally biased region" description="Low complexity" evidence="9">
    <location>
        <begin position="782"/>
        <end position="807"/>
    </location>
</feature>
<dbReference type="InterPro" id="IPR007219">
    <property type="entry name" value="XnlR_reg_dom"/>
</dbReference>
<dbReference type="SMART" id="SM00066">
    <property type="entry name" value="GAL4"/>
    <property type="match status" value="1"/>
</dbReference>
<dbReference type="InterPro" id="IPR036864">
    <property type="entry name" value="Zn2-C6_fun-type_DNA-bd_sf"/>
</dbReference>
<dbReference type="EMBL" id="WNWQ01000060">
    <property type="protein sequence ID" value="KAE9981330.1"/>
    <property type="molecule type" value="Genomic_DNA"/>
</dbReference>
<feature type="compositionally biased region" description="Basic and acidic residues" evidence="9">
    <location>
        <begin position="247"/>
        <end position="261"/>
    </location>
</feature>
<dbReference type="SUPFAM" id="SSF57701">
    <property type="entry name" value="Zn2/Cys6 DNA-binding domain"/>
    <property type="match status" value="1"/>
</dbReference>
<dbReference type="Pfam" id="PF00172">
    <property type="entry name" value="Zn_clus"/>
    <property type="match status" value="1"/>
</dbReference>
<feature type="region of interest" description="Disordered" evidence="9">
    <location>
        <begin position="1"/>
        <end position="124"/>
    </location>
</feature>
<dbReference type="InterPro" id="IPR051089">
    <property type="entry name" value="prtT"/>
</dbReference>
<evidence type="ECO:0000256" key="5">
    <source>
        <dbReference type="ARBA" id="ARBA00023125"/>
    </source>
</evidence>
<evidence type="ECO:0000256" key="1">
    <source>
        <dbReference type="ARBA" id="ARBA00004123"/>
    </source>
</evidence>
<dbReference type="Gene3D" id="3.40.630.30">
    <property type="match status" value="1"/>
</dbReference>
<dbReference type="AlphaFoldDB" id="A0A8H3V4P7"/>
<dbReference type="CDD" id="cd04301">
    <property type="entry name" value="NAT_SF"/>
    <property type="match status" value="1"/>
</dbReference>
<keyword evidence="3" id="KW-0862">Zinc</keyword>
<dbReference type="GO" id="GO:0005634">
    <property type="term" value="C:nucleus"/>
    <property type="evidence" value="ECO:0007669"/>
    <property type="project" value="UniProtKB-SubCell"/>
</dbReference>
<feature type="compositionally biased region" description="Low complexity" evidence="9">
    <location>
        <begin position="209"/>
        <end position="222"/>
    </location>
</feature>
<dbReference type="Pfam" id="PF00583">
    <property type="entry name" value="Acetyltransf_1"/>
    <property type="match status" value="1"/>
</dbReference>
<dbReference type="GO" id="GO:0000981">
    <property type="term" value="F:DNA-binding transcription factor activity, RNA polymerase II-specific"/>
    <property type="evidence" value="ECO:0007669"/>
    <property type="project" value="InterPro"/>
</dbReference>
<keyword evidence="5" id="KW-0238">DNA-binding</keyword>
<gene>
    <name evidence="12" type="ORF">BLS_007581</name>
</gene>
<evidence type="ECO:0000256" key="8">
    <source>
        <dbReference type="SAM" id="Coils"/>
    </source>
</evidence>
<dbReference type="Pfam" id="PF04082">
    <property type="entry name" value="Fungal_trans"/>
    <property type="match status" value="1"/>
</dbReference>
<proteinExistence type="predicted"/>
<dbReference type="GO" id="GO:0008270">
    <property type="term" value="F:zinc ion binding"/>
    <property type="evidence" value="ECO:0007669"/>
    <property type="project" value="InterPro"/>
</dbReference>
<evidence type="ECO:0000256" key="9">
    <source>
        <dbReference type="SAM" id="MobiDB-lite"/>
    </source>
</evidence>
<dbReference type="GO" id="GO:0001216">
    <property type="term" value="F:DNA-binding transcription activator activity"/>
    <property type="evidence" value="ECO:0007669"/>
    <property type="project" value="UniProtKB-ARBA"/>
</dbReference>
<dbReference type="PROSITE" id="PS50048">
    <property type="entry name" value="ZN2_CY6_FUNGAL_2"/>
    <property type="match status" value="1"/>
</dbReference>
<evidence type="ECO:0008006" key="14">
    <source>
        <dbReference type="Google" id="ProtNLM"/>
    </source>
</evidence>
<dbReference type="CDD" id="cd00067">
    <property type="entry name" value="GAL4"/>
    <property type="match status" value="1"/>
</dbReference>
<name>A0A8H3V4P7_VENIN</name>
<protein>
    <recommendedName>
        <fullName evidence="14">N-acetyltransferase domain-containing protein</fullName>
    </recommendedName>
</protein>
<feature type="domain" description="Zn(2)-C6 fungal-type" evidence="10">
    <location>
        <begin position="124"/>
        <end position="157"/>
    </location>
</feature>
<keyword evidence="7" id="KW-0539">Nucleus</keyword>
<feature type="compositionally biased region" description="Polar residues" evidence="9">
    <location>
        <begin position="232"/>
        <end position="243"/>
    </location>
</feature>